<dbReference type="SUPFAM" id="SSF56112">
    <property type="entry name" value="Protein kinase-like (PK-like)"/>
    <property type="match status" value="1"/>
</dbReference>
<gene>
    <name evidence="7" type="ORF">GLOIN_2v1786007</name>
</gene>
<evidence type="ECO:0000313" key="8">
    <source>
        <dbReference type="Proteomes" id="UP000018888"/>
    </source>
</evidence>
<proteinExistence type="predicted"/>
<accession>A0A2P4P955</accession>
<dbReference type="PANTHER" id="PTHR44329">
    <property type="entry name" value="SERINE/THREONINE-PROTEIN KINASE TNNI3K-RELATED"/>
    <property type="match status" value="1"/>
</dbReference>
<sequence>MNDIRQEVVWAAFNKAYSLSDPTINDLDKQFEFRKKIALADESLTEDEKSVIIKLFNEEYDTRKIIDNKGTKRICENCQNECLATLRCEHCIRNYLKEDFSNWTSGNNDIDNLIQKCQMETFQPDRILEWIPYNNLQNVKYLTKEYFEWDSEEKQLTRYGDQYVILKELENVKSTNESWFEEQSSFNYNNKWADLVQCYGLTKNSSSGNYMLVMNKMEMDLRTYLKQNGIYSVHGENVIHRDLHSGNILYDKISQTFYISDLGFCGPVDKPLNSVYGNLPYIAPEVIIGKKGTYVSDIYSIGILMWEISSGQLPFINYEHNYDLAMKIINGMRPKIVPGTPLEYKKLMEQCWDADSTKRPNACTLRIEVHKLLLKFQNYQDDSQKQIISDQLQQLSNSTDQTNINYTSKIYQFENFPEPKNATEEEQEAFQSKPYSLNIPNNVDVNNEKNGNTESSKYKEINSNYIMQDDHKKQQTKKHSLDINDDDEKQDELKISDNVSKKIKTS</sequence>
<dbReference type="AlphaFoldDB" id="A0A2P4P955"/>
<dbReference type="GO" id="GO:0005524">
    <property type="term" value="F:ATP binding"/>
    <property type="evidence" value="ECO:0007669"/>
    <property type="project" value="UniProtKB-KW"/>
</dbReference>
<evidence type="ECO:0000256" key="3">
    <source>
        <dbReference type="ARBA" id="ARBA00022777"/>
    </source>
</evidence>
<feature type="region of interest" description="Disordered" evidence="5">
    <location>
        <begin position="420"/>
        <end position="506"/>
    </location>
</feature>
<keyword evidence="1" id="KW-0808">Transferase</keyword>
<evidence type="ECO:0000259" key="6">
    <source>
        <dbReference type="PROSITE" id="PS50011"/>
    </source>
</evidence>
<keyword evidence="4" id="KW-0067">ATP-binding</keyword>
<keyword evidence="8" id="KW-1185">Reference proteome</keyword>
<feature type="compositionally biased region" description="Low complexity" evidence="5">
    <location>
        <begin position="438"/>
        <end position="452"/>
    </location>
</feature>
<feature type="domain" description="Protein kinase" evidence="6">
    <location>
        <begin position="2"/>
        <end position="373"/>
    </location>
</feature>
<protein>
    <submittedName>
        <fullName evidence="7">Kinase-like domain-containing protein</fullName>
    </submittedName>
</protein>
<dbReference type="Proteomes" id="UP000018888">
    <property type="component" value="Unassembled WGS sequence"/>
</dbReference>
<dbReference type="EMBL" id="AUPC02000321">
    <property type="protein sequence ID" value="POG61903.1"/>
    <property type="molecule type" value="Genomic_DNA"/>
</dbReference>
<keyword evidence="2" id="KW-0547">Nucleotide-binding</keyword>
<evidence type="ECO:0000313" key="7">
    <source>
        <dbReference type="EMBL" id="POG61903.1"/>
    </source>
</evidence>
<evidence type="ECO:0000256" key="5">
    <source>
        <dbReference type="SAM" id="MobiDB-lite"/>
    </source>
</evidence>
<dbReference type="InterPro" id="IPR051681">
    <property type="entry name" value="Ser/Thr_Kinases-Pseudokinases"/>
</dbReference>
<keyword evidence="3" id="KW-0418">Kinase</keyword>
<dbReference type="GO" id="GO:0004674">
    <property type="term" value="F:protein serine/threonine kinase activity"/>
    <property type="evidence" value="ECO:0007669"/>
    <property type="project" value="TreeGrafter"/>
</dbReference>
<reference evidence="7 8" key="1">
    <citation type="journal article" date="2013" name="Proc. Natl. Acad. Sci. U.S.A.">
        <title>Genome of an arbuscular mycorrhizal fungus provides insight into the oldest plant symbiosis.</title>
        <authorList>
            <person name="Tisserant E."/>
            <person name="Malbreil M."/>
            <person name="Kuo A."/>
            <person name="Kohler A."/>
            <person name="Symeonidi A."/>
            <person name="Balestrini R."/>
            <person name="Charron P."/>
            <person name="Duensing N."/>
            <person name="Frei Dit Frey N."/>
            <person name="Gianinazzi-Pearson V."/>
            <person name="Gilbert L.B."/>
            <person name="Handa Y."/>
            <person name="Herr J.R."/>
            <person name="Hijri M."/>
            <person name="Koul R."/>
            <person name="Kawaguchi M."/>
            <person name="Krajinski F."/>
            <person name="Lammers P.J."/>
            <person name="Masclaux F.G."/>
            <person name="Murat C."/>
            <person name="Morin E."/>
            <person name="Ndikumana S."/>
            <person name="Pagni M."/>
            <person name="Petitpierre D."/>
            <person name="Requena N."/>
            <person name="Rosikiewicz P."/>
            <person name="Riley R."/>
            <person name="Saito K."/>
            <person name="San Clemente H."/>
            <person name="Shapiro H."/>
            <person name="van Tuinen D."/>
            <person name="Becard G."/>
            <person name="Bonfante P."/>
            <person name="Paszkowski U."/>
            <person name="Shachar-Hill Y.Y."/>
            <person name="Tuskan G.A."/>
            <person name="Young P.W."/>
            <person name="Sanders I.R."/>
            <person name="Henrissat B."/>
            <person name="Rensing S.A."/>
            <person name="Grigoriev I.V."/>
            <person name="Corradi N."/>
            <person name="Roux C."/>
            <person name="Martin F."/>
        </authorList>
    </citation>
    <scope>NUCLEOTIDE SEQUENCE [LARGE SCALE GENOMIC DNA]</scope>
    <source>
        <strain evidence="7 8">DAOM 197198</strain>
    </source>
</reference>
<dbReference type="InterPro" id="IPR000719">
    <property type="entry name" value="Prot_kinase_dom"/>
</dbReference>
<dbReference type="VEuPathDB" id="FungiDB:RhiirFUN_002461"/>
<name>A0A2P4P955_RHIID</name>
<evidence type="ECO:0000256" key="2">
    <source>
        <dbReference type="ARBA" id="ARBA00022741"/>
    </source>
</evidence>
<organism evidence="7 8">
    <name type="scientific">Rhizophagus irregularis (strain DAOM 181602 / DAOM 197198 / MUCL 43194)</name>
    <name type="common">Arbuscular mycorrhizal fungus</name>
    <name type="synonym">Glomus intraradices</name>
    <dbReference type="NCBI Taxonomy" id="747089"/>
    <lineage>
        <taxon>Eukaryota</taxon>
        <taxon>Fungi</taxon>
        <taxon>Fungi incertae sedis</taxon>
        <taxon>Mucoromycota</taxon>
        <taxon>Glomeromycotina</taxon>
        <taxon>Glomeromycetes</taxon>
        <taxon>Glomerales</taxon>
        <taxon>Glomeraceae</taxon>
        <taxon>Rhizophagus</taxon>
    </lineage>
</organism>
<evidence type="ECO:0000256" key="4">
    <source>
        <dbReference type="ARBA" id="ARBA00022840"/>
    </source>
</evidence>
<dbReference type="PROSITE" id="PS50011">
    <property type="entry name" value="PROTEIN_KINASE_DOM"/>
    <property type="match status" value="1"/>
</dbReference>
<dbReference type="Pfam" id="PF00069">
    <property type="entry name" value="Pkinase"/>
    <property type="match status" value="1"/>
</dbReference>
<evidence type="ECO:0000256" key="1">
    <source>
        <dbReference type="ARBA" id="ARBA00022679"/>
    </source>
</evidence>
<dbReference type="PANTHER" id="PTHR44329:SF288">
    <property type="entry name" value="MITOGEN-ACTIVATED PROTEIN KINASE KINASE KINASE 20"/>
    <property type="match status" value="1"/>
</dbReference>
<comment type="caution">
    <text evidence="7">The sequence shown here is derived from an EMBL/GenBank/DDBJ whole genome shotgun (WGS) entry which is preliminary data.</text>
</comment>
<dbReference type="Gene3D" id="1.10.510.10">
    <property type="entry name" value="Transferase(Phosphotransferase) domain 1"/>
    <property type="match status" value="1"/>
</dbReference>
<reference evidence="7 8" key="2">
    <citation type="journal article" date="2018" name="New Phytol.">
        <title>High intraspecific genome diversity in the model arbuscular mycorrhizal symbiont Rhizophagus irregularis.</title>
        <authorList>
            <person name="Chen E.C.H."/>
            <person name="Morin E."/>
            <person name="Beaudet D."/>
            <person name="Noel J."/>
            <person name="Yildirir G."/>
            <person name="Ndikumana S."/>
            <person name="Charron P."/>
            <person name="St-Onge C."/>
            <person name="Giorgi J."/>
            <person name="Kruger M."/>
            <person name="Marton T."/>
            <person name="Ropars J."/>
            <person name="Grigoriev I.V."/>
            <person name="Hainaut M."/>
            <person name="Henrissat B."/>
            <person name="Roux C."/>
            <person name="Martin F."/>
            <person name="Corradi N."/>
        </authorList>
    </citation>
    <scope>NUCLEOTIDE SEQUENCE [LARGE SCALE GENOMIC DNA]</scope>
    <source>
        <strain evidence="7 8">DAOM 197198</strain>
    </source>
</reference>
<dbReference type="InterPro" id="IPR011009">
    <property type="entry name" value="Kinase-like_dom_sf"/>
</dbReference>